<organism evidence="6 7">
    <name type="scientific">Streptomyces hiroshimensis</name>
    <dbReference type="NCBI Taxonomy" id="66424"/>
    <lineage>
        <taxon>Bacteria</taxon>
        <taxon>Bacillati</taxon>
        <taxon>Actinomycetota</taxon>
        <taxon>Actinomycetes</taxon>
        <taxon>Kitasatosporales</taxon>
        <taxon>Streptomycetaceae</taxon>
        <taxon>Streptomyces</taxon>
    </lineage>
</organism>
<dbReference type="InterPro" id="IPR012309">
    <property type="entry name" value="DNA_ligase_ATP-dep_C"/>
</dbReference>
<dbReference type="Pfam" id="PF01068">
    <property type="entry name" value="DNA_ligase_A_M"/>
    <property type="match status" value="1"/>
</dbReference>
<comment type="caution">
    <text evidence="6">The sequence shown here is derived from an EMBL/GenBank/DDBJ whole genome shotgun (WGS) entry which is preliminary data.</text>
</comment>
<evidence type="ECO:0000313" key="6">
    <source>
        <dbReference type="EMBL" id="GGY06054.1"/>
    </source>
</evidence>
<keyword evidence="3 6" id="KW-0436">Ligase</keyword>
<sequence>MAPTAARTPAAPPAIRPMLATPAPLPPAAEEAAWAFEVKWDGIRLVVGVPGDGTARPVTRAGNDATVTYPELQALGERLRGRPAVLDGEVVALDGAGRPDFGLLQRRMGVTDPRRAARLAAEYPVRLMLFDLMHLDGRSLLGLPYRERRAVLEGLGLAGPAWSVPAAVEGHGRQAWEATLEGGFEGVVAKKLTSLYTPGVRSSEWRKTKHVVTLDVVIGGWAQGRGALSGLPGAVLVGVEEPEGLRYAGSVGSGLSERERRDLARYLSVIPRADPPFAGPVDVPGAQWVEPRLVAEVVFSGWTASGRLRHPVWHRLRPDLTRLG</sequence>
<dbReference type="InterPro" id="IPR050191">
    <property type="entry name" value="ATP-dep_DNA_ligase"/>
</dbReference>
<gene>
    <name evidence="6" type="ORF">GCM10010324_61160</name>
</gene>
<dbReference type="Proteomes" id="UP000659223">
    <property type="component" value="Unassembled WGS sequence"/>
</dbReference>
<protein>
    <recommendedName>
        <fullName evidence="2">DNA ligase (ATP)</fullName>
        <ecNumber evidence="2">6.5.1.1</ecNumber>
    </recommendedName>
</protein>
<dbReference type="EC" id="6.5.1.1" evidence="2"/>
<dbReference type="Gene3D" id="3.30.470.30">
    <property type="entry name" value="DNA ligase/mRNA capping enzyme"/>
    <property type="match status" value="1"/>
</dbReference>
<dbReference type="EMBL" id="BMUT01000017">
    <property type="protein sequence ID" value="GGY06054.1"/>
    <property type="molecule type" value="Genomic_DNA"/>
</dbReference>
<evidence type="ECO:0000259" key="5">
    <source>
        <dbReference type="PROSITE" id="PS50160"/>
    </source>
</evidence>
<name>A0ABQ2Z6G8_9ACTN</name>
<dbReference type="GO" id="GO:0016874">
    <property type="term" value="F:ligase activity"/>
    <property type="evidence" value="ECO:0007669"/>
    <property type="project" value="UniProtKB-KW"/>
</dbReference>
<dbReference type="Pfam" id="PF04679">
    <property type="entry name" value="DNA_ligase_A_C"/>
    <property type="match status" value="1"/>
</dbReference>
<dbReference type="PROSITE" id="PS50160">
    <property type="entry name" value="DNA_LIGASE_A3"/>
    <property type="match status" value="1"/>
</dbReference>
<proteinExistence type="inferred from homology"/>
<dbReference type="Gene3D" id="3.30.1490.70">
    <property type="match status" value="1"/>
</dbReference>
<dbReference type="SUPFAM" id="SSF56091">
    <property type="entry name" value="DNA ligase/mRNA capping enzyme, catalytic domain"/>
    <property type="match status" value="1"/>
</dbReference>
<evidence type="ECO:0000256" key="4">
    <source>
        <dbReference type="ARBA" id="ARBA00034003"/>
    </source>
</evidence>
<feature type="domain" description="ATP-dependent DNA ligase family profile" evidence="5">
    <location>
        <begin position="122"/>
        <end position="241"/>
    </location>
</feature>
<dbReference type="PANTHER" id="PTHR45674">
    <property type="entry name" value="DNA LIGASE 1/3 FAMILY MEMBER"/>
    <property type="match status" value="1"/>
</dbReference>
<dbReference type="Gene3D" id="2.40.50.140">
    <property type="entry name" value="Nucleic acid-binding proteins"/>
    <property type="match status" value="1"/>
</dbReference>
<dbReference type="PANTHER" id="PTHR45674:SF4">
    <property type="entry name" value="DNA LIGASE 1"/>
    <property type="match status" value="1"/>
</dbReference>
<dbReference type="CDD" id="cd07906">
    <property type="entry name" value="Adenylation_DNA_ligase_LigD_LigC"/>
    <property type="match status" value="1"/>
</dbReference>
<dbReference type="CDD" id="cd07971">
    <property type="entry name" value="OBF_DNA_ligase_LigD"/>
    <property type="match status" value="1"/>
</dbReference>
<evidence type="ECO:0000313" key="7">
    <source>
        <dbReference type="Proteomes" id="UP000659223"/>
    </source>
</evidence>
<comment type="similarity">
    <text evidence="1">Belongs to the ATP-dependent DNA ligase family.</text>
</comment>
<comment type="catalytic activity">
    <reaction evidence="4">
        <text>ATP + (deoxyribonucleotide)n-3'-hydroxyl + 5'-phospho-(deoxyribonucleotide)m = (deoxyribonucleotide)n+m + AMP + diphosphate.</text>
        <dbReference type="EC" id="6.5.1.1"/>
    </reaction>
</comment>
<dbReference type="InterPro" id="IPR014146">
    <property type="entry name" value="LigD_ligase_dom"/>
</dbReference>
<keyword evidence="7" id="KW-1185">Reference proteome</keyword>
<dbReference type="InterPro" id="IPR012340">
    <property type="entry name" value="NA-bd_OB-fold"/>
</dbReference>
<evidence type="ECO:0000256" key="1">
    <source>
        <dbReference type="ARBA" id="ARBA00007572"/>
    </source>
</evidence>
<dbReference type="NCBIfam" id="TIGR02779">
    <property type="entry name" value="NHEJ_ligase_lig"/>
    <property type="match status" value="1"/>
</dbReference>
<evidence type="ECO:0000256" key="3">
    <source>
        <dbReference type="ARBA" id="ARBA00022598"/>
    </source>
</evidence>
<dbReference type="RefSeq" id="WP_190024999.1">
    <property type="nucleotide sequence ID" value="NZ_BMUT01000017.1"/>
</dbReference>
<accession>A0ABQ2Z6G8</accession>
<dbReference type="InterPro" id="IPR012310">
    <property type="entry name" value="DNA_ligase_ATP-dep_cent"/>
</dbReference>
<evidence type="ECO:0000256" key="2">
    <source>
        <dbReference type="ARBA" id="ARBA00012727"/>
    </source>
</evidence>
<reference evidence="7" key="1">
    <citation type="journal article" date="2019" name="Int. J. Syst. Evol. Microbiol.">
        <title>The Global Catalogue of Microorganisms (GCM) 10K type strain sequencing project: providing services to taxonomists for standard genome sequencing and annotation.</title>
        <authorList>
            <consortium name="The Broad Institute Genomics Platform"/>
            <consortium name="The Broad Institute Genome Sequencing Center for Infectious Disease"/>
            <person name="Wu L."/>
            <person name="Ma J."/>
        </authorList>
    </citation>
    <scope>NUCLEOTIDE SEQUENCE [LARGE SCALE GENOMIC DNA]</scope>
    <source>
        <strain evidence="7">JCM 4586</strain>
    </source>
</reference>
<dbReference type="SUPFAM" id="SSF50249">
    <property type="entry name" value="Nucleic acid-binding proteins"/>
    <property type="match status" value="1"/>
</dbReference>